<keyword evidence="1 2" id="KW-0732">Signal</keyword>
<feature type="domain" description="DUF8202" evidence="4">
    <location>
        <begin position="202"/>
        <end position="370"/>
    </location>
</feature>
<dbReference type="EMBL" id="CP059075">
    <property type="protein sequence ID" value="QRE04031.1"/>
    <property type="molecule type" value="Genomic_DNA"/>
</dbReference>
<proteinExistence type="predicted"/>
<dbReference type="NCBIfam" id="TIGR04183">
    <property type="entry name" value="Por_Secre_tail"/>
    <property type="match status" value="1"/>
</dbReference>
<protein>
    <submittedName>
        <fullName evidence="5">T9SS type A sorting domain-containing protein</fullName>
    </submittedName>
</protein>
<gene>
    <name evidence="5" type="ORF">H0H26_14385</name>
</gene>
<dbReference type="AlphaFoldDB" id="A0A7U2NF57"/>
<evidence type="ECO:0000259" key="4">
    <source>
        <dbReference type="Pfam" id="PF26628"/>
    </source>
</evidence>
<dbReference type="Pfam" id="PF18962">
    <property type="entry name" value="Por_Secre_tail"/>
    <property type="match status" value="1"/>
</dbReference>
<dbReference type="InterPro" id="IPR058515">
    <property type="entry name" value="DUF8202"/>
</dbReference>
<organism evidence="5 6">
    <name type="scientific">Flavobacterium psychrophilum</name>
    <dbReference type="NCBI Taxonomy" id="96345"/>
    <lineage>
        <taxon>Bacteria</taxon>
        <taxon>Pseudomonadati</taxon>
        <taxon>Bacteroidota</taxon>
        <taxon>Flavobacteriia</taxon>
        <taxon>Flavobacteriales</taxon>
        <taxon>Flavobacteriaceae</taxon>
        <taxon>Flavobacterium</taxon>
    </lineage>
</organism>
<accession>A0A7U2NF57</accession>
<dbReference type="InterPro" id="IPR013320">
    <property type="entry name" value="ConA-like_dom_sf"/>
</dbReference>
<feature type="signal peptide" evidence="2">
    <location>
        <begin position="1"/>
        <end position="22"/>
    </location>
</feature>
<sequence length="648" mass="73633">MKLNVKFYGSFFLILLSVNLFSQNNYPGNVSNPHLWLKAKQNNELFTFENITNTANLKLPSTTKGAFFNNNASVFLDGSKDSLIMNLNKAQAEAQTLFIVYKLKDNTNEQFLWNLSNTDKILTVATTDRLANLETYKYKTYSTSVIKQNAAIHFYYHNQSSIKESNYLLAFASKPNNNLPPETFKGLISEIIIYNRVLSSTELQKVASYLAIKYGITLSQLDTKNYLNSSNEIIWEFDKHKEFSNNITGLGKDENSGLLQLKSTNMAEENLLSMQINTAIESIPNNYFVFWSDNAKDLVIKKQEEGFPKGIARKWLLNYEKIPEISLDWKFDVSKIKGIVEPDNFYWLVVDPSGKSNFNNHNLEYTQLASVLNKEPFLLENYNWDIQNNKQIAYTIQVAPAMFALVKIEQPQCGLNLSGNLNFKIQGGKAPYTITLYENKTGELVKKWTQNNLASDLVSINSGCYNYVVTDANRKTYKQSVFITDNNSVIPALQTTYTLLNEEPVYIDLNKVLPAGNYHAQWFFNDQLFSEETSVFLGSAGDYELKLENEDGCKSVSRFIVNGKNITTMKSIIFPNPTEDGNFTVLVSFPKTTNIKVSVFTLTGALISQNYLSNQSNYTLKNNIATSGVYLVKINSDFDEKNYKLIVK</sequence>
<evidence type="ECO:0000313" key="6">
    <source>
        <dbReference type="Proteomes" id="UP000596329"/>
    </source>
</evidence>
<dbReference type="Pfam" id="PF26628">
    <property type="entry name" value="DUF8202"/>
    <property type="match status" value="1"/>
</dbReference>
<feature type="chain" id="PRO_5031439398" evidence="2">
    <location>
        <begin position="23"/>
        <end position="648"/>
    </location>
</feature>
<dbReference type="SUPFAM" id="SSF49899">
    <property type="entry name" value="Concanavalin A-like lectins/glucanases"/>
    <property type="match status" value="1"/>
</dbReference>
<dbReference type="InterPro" id="IPR026444">
    <property type="entry name" value="Secre_tail"/>
</dbReference>
<evidence type="ECO:0000259" key="3">
    <source>
        <dbReference type="Pfam" id="PF18962"/>
    </source>
</evidence>
<reference evidence="5 6" key="1">
    <citation type="submission" date="2020-07" db="EMBL/GenBank/DDBJ databases">
        <title>Genomic characterization of Flavobacterium psychrophilum strains.</title>
        <authorList>
            <person name="Castillo D."/>
            <person name="Jorgensen J."/>
            <person name="Middelboe M."/>
        </authorList>
    </citation>
    <scope>NUCLEOTIDE SEQUENCE [LARGE SCALE GENOMIC DNA]</scope>
    <source>
        <strain evidence="5 6">FPS-R7</strain>
    </source>
</reference>
<evidence type="ECO:0000313" key="5">
    <source>
        <dbReference type="EMBL" id="QRE04031.1"/>
    </source>
</evidence>
<name>A0A7U2NF57_FLAPS</name>
<dbReference type="Proteomes" id="UP000596329">
    <property type="component" value="Chromosome"/>
</dbReference>
<dbReference type="GO" id="GO:0004553">
    <property type="term" value="F:hydrolase activity, hydrolyzing O-glycosyl compounds"/>
    <property type="evidence" value="ECO:0007669"/>
    <property type="project" value="UniProtKB-ARBA"/>
</dbReference>
<feature type="domain" description="Secretion system C-terminal sorting" evidence="3">
    <location>
        <begin position="573"/>
        <end position="647"/>
    </location>
</feature>
<dbReference type="RefSeq" id="WP_203095992.1">
    <property type="nucleotide sequence ID" value="NZ_CP059075.1"/>
</dbReference>
<dbReference type="GO" id="GO:0005975">
    <property type="term" value="P:carbohydrate metabolic process"/>
    <property type="evidence" value="ECO:0007669"/>
    <property type="project" value="UniProtKB-ARBA"/>
</dbReference>
<evidence type="ECO:0000256" key="1">
    <source>
        <dbReference type="ARBA" id="ARBA00022729"/>
    </source>
</evidence>
<evidence type="ECO:0000256" key="2">
    <source>
        <dbReference type="SAM" id="SignalP"/>
    </source>
</evidence>